<dbReference type="PANTHER" id="PTHR34405">
    <property type="entry name" value="CRISPR-ASSOCIATED ENDORIBONUCLEASE CAS2"/>
    <property type="match status" value="1"/>
</dbReference>
<dbReference type="PANTHER" id="PTHR34405:SF3">
    <property type="entry name" value="CRISPR-ASSOCIATED ENDORIBONUCLEASE CAS2 3"/>
    <property type="match status" value="1"/>
</dbReference>
<evidence type="ECO:0000313" key="11">
    <source>
        <dbReference type="EMBL" id="MDJ1129429.1"/>
    </source>
</evidence>
<dbReference type="InterPro" id="IPR019199">
    <property type="entry name" value="Virulence_VapD/CRISPR_Cas2"/>
</dbReference>
<feature type="binding site" evidence="9">
    <location>
        <position position="8"/>
    </location>
    <ligand>
        <name>Mg(2+)</name>
        <dbReference type="ChEBI" id="CHEBI:18420"/>
        <note>catalytic</note>
    </ligand>
</feature>
<dbReference type="RefSeq" id="WP_283714075.1">
    <property type="nucleotide sequence ID" value="NZ_JASJEW010000010.1"/>
</dbReference>
<evidence type="ECO:0000256" key="8">
    <source>
        <dbReference type="ARBA" id="ARBA00023118"/>
    </source>
</evidence>
<comment type="cofactor">
    <cofactor evidence="1 9">
        <name>Mg(2+)</name>
        <dbReference type="ChEBI" id="CHEBI:18420"/>
    </cofactor>
</comment>
<evidence type="ECO:0000256" key="6">
    <source>
        <dbReference type="ARBA" id="ARBA00022801"/>
    </source>
</evidence>
<evidence type="ECO:0000256" key="10">
    <source>
        <dbReference type="PIRNR" id="PIRNR032582"/>
    </source>
</evidence>
<gene>
    <name evidence="9 11" type="primary">cas2</name>
    <name evidence="11" type="ORF">QJ043_04970</name>
</gene>
<evidence type="ECO:0000256" key="3">
    <source>
        <dbReference type="ARBA" id="ARBA00022722"/>
    </source>
</evidence>
<evidence type="ECO:0000256" key="7">
    <source>
        <dbReference type="ARBA" id="ARBA00022842"/>
    </source>
</evidence>
<proteinExistence type="inferred from homology"/>
<comment type="subunit">
    <text evidence="9">Homodimer, forms a heterotetramer with a Cas1 homodimer.</text>
</comment>
<keyword evidence="3 9" id="KW-0540">Nuclease</keyword>
<keyword evidence="7 9" id="KW-0460">Magnesium</keyword>
<accession>A0ABT6ZKU0</accession>
<evidence type="ECO:0000256" key="2">
    <source>
        <dbReference type="ARBA" id="ARBA00009959"/>
    </source>
</evidence>
<dbReference type="GO" id="GO:0004519">
    <property type="term" value="F:endonuclease activity"/>
    <property type="evidence" value="ECO:0007669"/>
    <property type="project" value="UniProtKB-KW"/>
</dbReference>
<dbReference type="Gene3D" id="3.30.70.240">
    <property type="match status" value="1"/>
</dbReference>
<organism evidence="11 12">
    <name type="scientific">Kribbibacterium absianum</name>
    <dbReference type="NCBI Taxonomy" id="3044210"/>
    <lineage>
        <taxon>Bacteria</taxon>
        <taxon>Bacillati</taxon>
        <taxon>Actinomycetota</taxon>
        <taxon>Coriobacteriia</taxon>
        <taxon>Coriobacteriales</taxon>
        <taxon>Kribbibacteriaceae</taxon>
        <taxon>Kribbibacterium</taxon>
    </lineage>
</organism>
<comment type="function">
    <text evidence="9">CRISPR (clustered regularly interspaced short palindromic repeat), is an adaptive immune system that provides protection against mobile genetic elements (viruses, transposable elements and conjugative plasmids). CRISPR clusters contain sequences complementary to antecedent mobile elements and target invading nucleic acids. CRISPR clusters are transcribed and processed into CRISPR RNA (crRNA). Functions as a ssRNA-specific endoribonuclease. Involved in the integration of spacer DNA into the CRISPR cassette.</text>
</comment>
<dbReference type="HAMAP" id="MF_01471">
    <property type="entry name" value="Cas2"/>
    <property type="match status" value="1"/>
</dbReference>
<keyword evidence="8 9" id="KW-0051">Antiviral defense</keyword>
<dbReference type="PIRSF" id="PIRSF032582">
    <property type="entry name" value="Cas2"/>
    <property type="match status" value="1"/>
</dbReference>
<dbReference type="EMBL" id="JASJEX010000002">
    <property type="protein sequence ID" value="MDJ1129429.1"/>
    <property type="molecule type" value="Genomic_DNA"/>
</dbReference>
<protein>
    <recommendedName>
        <fullName evidence="9">CRISPR-associated endoribonuclease Cas2</fullName>
        <ecNumber evidence="9">3.1.-.-</ecNumber>
    </recommendedName>
</protein>
<keyword evidence="5 9" id="KW-0255">Endonuclease</keyword>
<dbReference type="CDD" id="cd09725">
    <property type="entry name" value="Cas2_I_II_III"/>
    <property type="match status" value="1"/>
</dbReference>
<comment type="caution">
    <text evidence="11">The sequence shown here is derived from an EMBL/GenBank/DDBJ whole genome shotgun (WGS) entry which is preliminary data.</text>
</comment>
<keyword evidence="6 9" id="KW-0378">Hydrolase</keyword>
<comment type="similarity">
    <text evidence="2 9 10">Belongs to the CRISPR-associated endoribonuclease Cas2 protein family.</text>
</comment>
<keyword evidence="4 9" id="KW-0479">Metal-binding</keyword>
<keyword evidence="12" id="KW-1185">Reference proteome</keyword>
<evidence type="ECO:0000256" key="9">
    <source>
        <dbReference type="HAMAP-Rule" id="MF_01471"/>
    </source>
</evidence>
<sequence length="96" mass="10928">MFVVIAYDVNTETAEGRRRLRKVAKICTDYGQRVQASVFECCADAATFAVVRDKLLGVVDLEKDSLRFYKMGRGYEKRIEHHGARPGYEAEGFLSF</sequence>
<evidence type="ECO:0000256" key="5">
    <source>
        <dbReference type="ARBA" id="ARBA00022759"/>
    </source>
</evidence>
<evidence type="ECO:0000256" key="1">
    <source>
        <dbReference type="ARBA" id="ARBA00001946"/>
    </source>
</evidence>
<dbReference type="EC" id="3.1.-.-" evidence="9"/>
<reference evidence="11" key="1">
    <citation type="submission" date="2023-05" db="EMBL/GenBank/DDBJ databases">
        <title>[olsenella] sp. nov., isolated from a pig farm feces dump.</title>
        <authorList>
            <person name="Chang Y.-H."/>
        </authorList>
    </citation>
    <scope>NUCLEOTIDE SEQUENCE</scope>
    <source>
        <strain evidence="11">YH-ols2217</strain>
    </source>
</reference>
<dbReference type="InterPro" id="IPR021127">
    <property type="entry name" value="CRISPR_associated_Cas2"/>
</dbReference>
<dbReference type="NCBIfam" id="TIGR01573">
    <property type="entry name" value="cas2"/>
    <property type="match status" value="1"/>
</dbReference>
<dbReference type="Proteomes" id="UP001431693">
    <property type="component" value="Unassembled WGS sequence"/>
</dbReference>
<evidence type="ECO:0000313" key="12">
    <source>
        <dbReference type="Proteomes" id="UP001431693"/>
    </source>
</evidence>
<evidence type="ECO:0000256" key="4">
    <source>
        <dbReference type="ARBA" id="ARBA00022723"/>
    </source>
</evidence>
<dbReference type="Pfam" id="PF09827">
    <property type="entry name" value="CRISPR_Cas2"/>
    <property type="match status" value="1"/>
</dbReference>
<dbReference type="SUPFAM" id="SSF143430">
    <property type="entry name" value="TTP0101/SSO1404-like"/>
    <property type="match status" value="1"/>
</dbReference>
<name>A0ABT6ZKU0_9ACTN</name>